<keyword evidence="9" id="KW-0966">Cell projection</keyword>
<evidence type="ECO:0000256" key="5">
    <source>
        <dbReference type="RuleBase" id="RU362116"/>
    </source>
</evidence>
<dbReference type="GO" id="GO:0005829">
    <property type="term" value="C:cytosol"/>
    <property type="evidence" value="ECO:0007669"/>
    <property type="project" value="TreeGrafter"/>
</dbReference>
<dbReference type="Pfam" id="PF06429">
    <property type="entry name" value="Flg_bbr_C"/>
    <property type="match status" value="1"/>
</dbReference>
<evidence type="ECO:0000256" key="2">
    <source>
        <dbReference type="ARBA" id="ARBA00009677"/>
    </source>
</evidence>
<dbReference type="InterPro" id="IPR037058">
    <property type="entry name" value="Falgellar_hook_FlgE_sf"/>
</dbReference>
<dbReference type="InterPro" id="IPR011491">
    <property type="entry name" value="FlgE_D2"/>
</dbReference>
<proteinExistence type="inferred from homology"/>
<evidence type="ECO:0000313" key="9">
    <source>
        <dbReference type="EMBL" id="CUK12572.1"/>
    </source>
</evidence>
<keyword evidence="10" id="KW-1185">Reference proteome</keyword>
<evidence type="ECO:0000259" key="7">
    <source>
        <dbReference type="Pfam" id="PF06429"/>
    </source>
</evidence>
<dbReference type="InterPro" id="IPR019776">
    <property type="entry name" value="Flagellar_basal_body_rod_CS"/>
</dbReference>
<comment type="similarity">
    <text evidence="2 5">Belongs to the flagella basal body rod proteins family.</text>
</comment>
<dbReference type="GO" id="GO:0009424">
    <property type="term" value="C:bacterial-type flagellum hook"/>
    <property type="evidence" value="ECO:0007669"/>
    <property type="project" value="TreeGrafter"/>
</dbReference>
<dbReference type="GO" id="GO:0071978">
    <property type="term" value="P:bacterial-type flagellum-dependent swarming motility"/>
    <property type="evidence" value="ECO:0007669"/>
    <property type="project" value="TreeGrafter"/>
</dbReference>
<dbReference type="STRING" id="1715693.PH7735_03687"/>
<name>A0A0P1IGX4_9RHOB</name>
<dbReference type="NCBIfam" id="TIGR03506">
    <property type="entry name" value="FlgEFG_subfam"/>
    <property type="match status" value="1"/>
</dbReference>
<dbReference type="RefSeq" id="WP_233488353.1">
    <property type="nucleotide sequence ID" value="NZ_CYTW01000006.1"/>
</dbReference>
<dbReference type="AlphaFoldDB" id="A0A0P1IGX4"/>
<dbReference type="Gene3D" id="2.60.98.20">
    <property type="entry name" value="Flagellar hook protein FlgE"/>
    <property type="match status" value="1"/>
</dbReference>
<dbReference type="InterPro" id="IPR010930">
    <property type="entry name" value="Flg_bb/hook_C_dom"/>
</dbReference>
<dbReference type="Pfam" id="PF07559">
    <property type="entry name" value="FlgE_D2"/>
    <property type="match status" value="1"/>
</dbReference>
<sequence>MTISSSLNAGVAGLAANASRLASISDNIANSATYGYKRIETDFHSMVISSAGGSYTAGGVRSTNQRIIDENGALVTTTNPTDLAVRGRGMLPVANVSEMAVNNGDAQMLLATTGSFRTNADGYLTTESGLVLLGWPANADGTVPTYPRDTSDGLEPVRINVNQLTGEPTTHMSLGVNLPATSTEAGASGDSQELSVEYYDNLGTSENLLMEFVPTIPASGSSNEWTLRIRDTASDDSIVGEYTLTFDDSRSSGGTLSSVSAISGGTYDPTSGSVIVDVAGGPMEINIGQLGASDGLTQLSDSFAPLQISKDGSPVGNMTSVEVDSNGIVHAFFDTGITRAIFQVPLVDLPNPNGMVAMDHQTYSPSPESGSFFLWDAGDGPTGDVVAYAREESATDVAGELTDMIQTQRAYSSNAKVIQTVDEMLQETTNIKR</sequence>
<evidence type="ECO:0000313" key="10">
    <source>
        <dbReference type="Proteomes" id="UP000051870"/>
    </source>
</evidence>
<dbReference type="InterPro" id="IPR020013">
    <property type="entry name" value="Flagellar_FlgE/F/G"/>
</dbReference>
<gene>
    <name evidence="9" type="primary">flgE</name>
    <name evidence="9" type="ORF">PH7735_03687</name>
</gene>
<evidence type="ECO:0000259" key="6">
    <source>
        <dbReference type="Pfam" id="PF00460"/>
    </source>
</evidence>
<evidence type="ECO:0000256" key="3">
    <source>
        <dbReference type="ARBA" id="ARBA00019015"/>
    </source>
</evidence>
<dbReference type="PANTHER" id="PTHR30435">
    <property type="entry name" value="FLAGELLAR PROTEIN"/>
    <property type="match status" value="1"/>
</dbReference>
<reference evidence="10" key="1">
    <citation type="submission" date="2015-09" db="EMBL/GenBank/DDBJ databases">
        <authorList>
            <person name="Rodrigo-Torres Lidia"/>
            <person name="Arahal R.David."/>
        </authorList>
    </citation>
    <scope>NUCLEOTIDE SEQUENCE [LARGE SCALE GENOMIC DNA]</scope>
    <source>
        <strain evidence="10">CECT 7735</strain>
    </source>
</reference>
<evidence type="ECO:0000259" key="8">
    <source>
        <dbReference type="Pfam" id="PF07559"/>
    </source>
</evidence>
<dbReference type="SUPFAM" id="SSF117143">
    <property type="entry name" value="Flagellar hook protein flgE"/>
    <property type="match status" value="1"/>
</dbReference>
<dbReference type="EMBL" id="CYTW01000006">
    <property type="protein sequence ID" value="CUK12572.1"/>
    <property type="molecule type" value="Genomic_DNA"/>
</dbReference>
<dbReference type="InterPro" id="IPR001444">
    <property type="entry name" value="Flag_bb_rod_N"/>
</dbReference>
<feature type="domain" description="Flagellar basal body rod protein N-terminal" evidence="6">
    <location>
        <begin position="7"/>
        <end position="37"/>
    </location>
</feature>
<comment type="function">
    <text evidence="5">A flexible structure which links the flagellar filament to the drive apparatus in the basal body.</text>
</comment>
<accession>A0A0P1IGX4</accession>
<dbReference type="GeneID" id="83882660"/>
<evidence type="ECO:0000256" key="1">
    <source>
        <dbReference type="ARBA" id="ARBA00004117"/>
    </source>
</evidence>
<protein>
    <recommendedName>
        <fullName evidence="3 5">Flagellar hook protein FlgE</fullName>
    </recommendedName>
</protein>
<evidence type="ECO:0000256" key="4">
    <source>
        <dbReference type="ARBA" id="ARBA00023143"/>
    </source>
</evidence>
<keyword evidence="9" id="KW-0969">Cilium</keyword>
<dbReference type="PROSITE" id="PS00588">
    <property type="entry name" value="FLAGELLA_BB_ROD"/>
    <property type="match status" value="1"/>
</dbReference>
<feature type="domain" description="Flagellar hook protein FlgE D2" evidence="8">
    <location>
        <begin position="185"/>
        <end position="312"/>
    </location>
</feature>
<keyword evidence="4 5" id="KW-0975">Bacterial flagellum</keyword>
<comment type="subcellular location">
    <subcellularLocation>
        <location evidence="1 5">Bacterial flagellum basal body</location>
    </subcellularLocation>
</comment>
<feature type="domain" description="Flagellar basal-body/hook protein C-terminal" evidence="7">
    <location>
        <begin position="391"/>
        <end position="431"/>
    </location>
</feature>
<keyword evidence="9" id="KW-0282">Flagellum</keyword>
<dbReference type="InterPro" id="IPR037925">
    <property type="entry name" value="FlgE/F/G-like"/>
</dbReference>
<organism evidence="9 10">
    <name type="scientific">Shimia thalassica</name>
    <dbReference type="NCBI Taxonomy" id="1715693"/>
    <lineage>
        <taxon>Bacteria</taxon>
        <taxon>Pseudomonadati</taxon>
        <taxon>Pseudomonadota</taxon>
        <taxon>Alphaproteobacteria</taxon>
        <taxon>Rhodobacterales</taxon>
        <taxon>Roseobacteraceae</taxon>
    </lineage>
</organism>
<dbReference type="Proteomes" id="UP000051870">
    <property type="component" value="Unassembled WGS sequence"/>
</dbReference>
<dbReference type="Pfam" id="PF00460">
    <property type="entry name" value="Flg_bb_rod"/>
    <property type="match status" value="1"/>
</dbReference>
<dbReference type="PANTHER" id="PTHR30435:SF1">
    <property type="entry name" value="FLAGELLAR HOOK PROTEIN FLGE"/>
    <property type="match status" value="1"/>
</dbReference>
<dbReference type="GO" id="GO:0009425">
    <property type="term" value="C:bacterial-type flagellum basal body"/>
    <property type="evidence" value="ECO:0007669"/>
    <property type="project" value="UniProtKB-SubCell"/>
</dbReference>